<proteinExistence type="predicted"/>
<evidence type="ECO:0000313" key="1">
    <source>
        <dbReference type="EMBL" id="KVM38798.1"/>
    </source>
</evidence>
<dbReference type="AlphaFoldDB" id="A0AB73G8F6"/>
<organism evidence="1 2">
    <name type="scientific">Burkholderia ubonensis</name>
    <dbReference type="NCBI Taxonomy" id="101571"/>
    <lineage>
        <taxon>Bacteria</taxon>
        <taxon>Pseudomonadati</taxon>
        <taxon>Pseudomonadota</taxon>
        <taxon>Betaproteobacteria</taxon>
        <taxon>Burkholderiales</taxon>
        <taxon>Burkholderiaceae</taxon>
        <taxon>Burkholderia</taxon>
        <taxon>Burkholderia cepacia complex</taxon>
    </lineage>
</organism>
<reference evidence="1 2" key="1">
    <citation type="submission" date="2015-11" db="EMBL/GenBank/DDBJ databases">
        <title>Expanding the genomic diversity of Burkholderia species for the development of highly accurate diagnostics.</title>
        <authorList>
            <person name="Sahl J."/>
            <person name="Keim P."/>
            <person name="Wagner D."/>
        </authorList>
    </citation>
    <scope>NUCLEOTIDE SEQUENCE [LARGE SCALE GENOMIC DNA]</scope>
    <source>
        <strain evidence="1 2">MSMB2058</strain>
    </source>
</reference>
<dbReference type="AntiFam" id="ANF00142">
    <property type="entry name" value="Shadow ORF (opposite yadG)"/>
</dbReference>
<protein>
    <submittedName>
        <fullName evidence="1">Uncharacterized protein</fullName>
    </submittedName>
</protein>
<dbReference type="AntiFam" id="ANF00095">
    <property type="entry name" value="Shadow ORF (opposite ABC transporters)"/>
</dbReference>
<evidence type="ECO:0000313" key="2">
    <source>
        <dbReference type="Proteomes" id="UP000061665"/>
    </source>
</evidence>
<comment type="caution">
    <text evidence="1">The sequence shown here is derived from an EMBL/GenBank/DDBJ whole genome shotgun (WGS) entry which is preliminary data.</text>
</comment>
<name>A0AB73G8F6_9BURK</name>
<dbReference type="EMBL" id="LOZE01000019">
    <property type="protein sequence ID" value="KVM38798.1"/>
    <property type="molecule type" value="Genomic_DNA"/>
</dbReference>
<accession>A0AB73G8F6</accession>
<dbReference type="Proteomes" id="UP000061665">
    <property type="component" value="Unassembled WGS sequence"/>
</dbReference>
<gene>
    <name evidence="1" type="ORF">WJ53_27080</name>
</gene>
<sequence length="168" mass="18861">MRQPCFPGQFRQATVLDLQASLHAIGDRRVMRHDNQRDVLVVVQGQQQIEYVARRCRIEIAGGFVCEDQRGLRDECAGNGDALPLATRKIGGAMLGAVAQPDTFDLTLCFHACRITRVPPVRQWQCHIVERAEAGEQIETLEDEADDFVTRSRTNVGFGQRHVSAFQE</sequence>